<evidence type="ECO:0000256" key="5">
    <source>
        <dbReference type="SAM" id="Phobius"/>
    </source>
</evidence>
<keyword evidence="3 5" id="KW-1133">Transmembrane helix</keyword>
<evidence type="ECO:0000256" key="3">
    <source>
        <dbReference type="ARBA" id="ARBA00022989"/>
    </source>
</evidence>
<feature type="transmembrane region" description="Helical" evidence="5">
    <location>
        <begin position="208"/>
        <end position="226"/>
    </location>
</feature>
<feature type="transmembrane region" description="Helical" evidence="5">
    <location>
        <begin position="89"/>
        <end position="109"/>
    </location>
</feature>
<dbReference type="GO" id="GO:0005886">
    <property type="term" value="C:plasma membrane"/>
    <property type="evidence" value="ECO:0007669"/>
    <property type="project" value="TreeGrafter"/>
</dbReference>
<dbReference type="PROSITE" id="PS50850">
    <property type="entry name" value="MFS"/>
    <property type="match status" value="1"/>
</dbReference>
<evidence type="ECO:0000259" key="6">
    <source>
        <dbReference type="PROSITE" id="PS50850"/>
    </source>
</evidence>
<dbReference type="PANTHER" id="PTHR23508:SF10">
    <property type="entry name" value="CARBOXYLIC ACID TRANSPORTER PROTEIN HOMOLOG"/>
    <property type="match status" value="1"/>
</dbReference>
<organism evidence="7 8">
    <name type="scientific">Polychaeton citri CBS 116435</name>
    <dbReference type="NCBI Taxonomy" id="1314669"/>
    <lineage>
        <taxon>Eukaryota</taxon>
        <taxon>Fungi</taxon>
        <taxon>Dikarya</taxon>
        <taxon>Ascomycota</taxon>
        <taxon>Pezizomycotina</taxon>
        <taxon>Dothideomycetes</taxon>
        <taxon>Dothideomycetidae</taxon>
        <taxon>Capnodiales</taxon>
        <taxon>Capnodiaceae</taxon>
        <taxon>Polychaeton</taxon>
    </lineage>
</organism>
<proteinExistence type="predicted"/>
<dbReference type="EMBL" id="MU003792">
    <property type="protein sequence ID" value="KAF2721235.1"/>
    <property type="molecule type" value="Genomic_DNA"/>
</dbReference>
<dbReference type="Proteomes" id="UP000799441">
    <property type="component" value="Unassembled WGS sequence"/>
</dbReference>
<dbReference type="GO" id="GO:0015355">
    <property type="term" value="F:secondary active monocarboxylate transmembrane transporter activity"/>
    <property type="evidence" value="ECO:0007669"/>
    <property type="project" value="TreeGrafter"/>
</dbReference>
<dbReference type="Gene3D" id="1.20.1250.20">
    <property type="entry name" value="MFS general substrate transporter like domains"/>
    <property type="match status" value="2"/>
</dbReference>
<feature type="transmembrane region" description="Helical" evidence="5">
    <location>
        <begin position="52"/>
        <end position="77"/>
    </location>
</feature>
<dbReference type="InterPro" id="IPR036259">
    <property type="entry name" value="MFS_trans_sf"/>
</dbReference>
<accession>A0A9P4Q7Y3</accession>
<dbReference type="SUPFAM" id="SSF103473">
    <property type="entry name" value="MFS general substrate transporter"/>
    <property type="match status" value="1"/>
</dbReference>
<gene>
    <name evidence="7" type="ORF">K431DRAFT_285068</name>
</gene>
<dbReference type="Pfam" id="PF00083">
    <property type="entry name" value="Sugar_tr"/>
    <property type="match status" value="1"/>
</dbReference>
<dbReference type="InterPro" id="IPR005828">
    <property type="entry name" value="MFS_sugar_transport-like"/>
</dbReference>
<evidence type="ECO:0000256" key="2">
    <source>
        <dbReference type="ARBA" id="ARBA00022692"/>
    </source>
</evidence>
<dbReference type="GO" id="GO:0035879">
    <property type="term" value="P:plasma membrane lactate transport"/>
    <property type="evidence" value="ECO:0007669"/>
    <property type="project" value="TreeGrafter"/>
</dbReference>
<name>A0A9P4Q7Y3_9PEZI</name>
<dbReference type="PANTHER" id="PTHR23508">
    <property type="entry name" value="CARBOXYLIC ACID TRANSPORTER PROTEIN HOMOLOG"/>
    <property type="match status" value="1"/>
</dbReference>
<dbReference type="AlphaFoldDB" id="A0A9P4Q7Y3"/>
<dbReference type="InterPro" id="IPR020846">
    <property type="entry name" value="MFS_dom"/>
</dbReference>
<feature type="transmembrane region" description="Helical" evidence="5">
    <location>
        <begin position="174"/>
        <end position="196"/>
    </location>
</feature>
<comment type="subcellular location">
    <subcellularLocation>
        <location evidence="1">Membrane</location>
        <topology evidence="1">Multi-pass membrane protein</topology>
    </subcellularLocation>
</comment>
<dbReference type="OrthoDB" id="5296287at2759"/>
<evidence type="ECO:0000256" key="4">
    <source>
        <dbReference type="ARBA" id="ARBA00023136"/>
    </source>
</evidence>
<evidence type="ECO:0000256" key="1">
    <source>
        <dbReference type="ARBA" id="ARBA00004141"/>
    </source>
</evidence>
<evidence type="ECO:0000313" key="7">
    <source>
        <dbReference type="EMBL" id="KAF2721235.1"/>
    </source>
</evidence>
<feature type="transmembrane region" description="Helical" evidence="5">
    <location>
        <begin position="443"/>
        <end position="462"/>
    </location>
</feature>
<keyword evidence="8" id="KW-1185">Reference proteome</keyword>
<feature type="transmembrane region" description="Helical" evidence="5">
    <location>
        <begin position="343"/>
        <end position="360"/>
    </location>
</feature>
<feature type="transmembrane region" description="Helical" evidence="5">
    <location>
        <begin position="275"/>
        <end position="294"/>
    </location>
</feature>
<dbReference type="CDD" id="cd17316">
    <property type="entry name" value="MFS_SV2_like"/>
    <property type="match status" value="1"/>
</dbReference>
<comment type="caution">
    <text evidence="7">The sequence shown here is derived from an EMBL/GenBank/DDBJ whole genome shotgun (WGS) entry which is preliminary data.</text>
</comment>
<keyword evidence="4 5" id="KW-0472">Membrane</keyword>
<evidence type="ECO:0000313" key="8">
    <source>
        <dbReference type="Proteomes" id="UP000799441"/>
    </source>
</evidence>
<dbReference type="FunFam" id="1.20.1250.20:FF:000340">
    <property type="entry name" value="MFS transporter, SHS family, lactate transporter"/>
    <property type="match status" value="1"/>
</dbReference>
<feature type="domain" description="Major facilitator superfamily (MFS) profile" evidence="6">
    <location>
        <begin position="51"/>
        <end position="467"/>
    </location>
</feature>
<protein>
    <submittedName>
        <fullName evidence="7">Carboxylic acid transporter</fullName>
    </submittedName>
</protein>
<feature type="transmembrane region" description="Helical" evidence="5">
    <location>
        <begin position="314"/>
        <end position="336"/>
    </location>
</feature>
<keyword evidence="2 5" id="KW-0812">Transmembrane</keyword>
<sequence length="525" mass="58006">MRNHMALGWFYSPAQIGRYTITRVTSLKPPRTQLKNPIAVLKQLNKHQWNMFLVGYCGWTWDAFDFFTVSLCVTSIAEEFKVEKSAVTWGITVTLMLRSLGALIFGSLADRYGRKWVMITNLCLLIIFELASGFTYTLSEFLAVRALYGIAMGGLLGSSAATAMEDLPYDARGILSGFFQQGYAMGYLLAAIFFRALVPTTPQKWRSLFWFGAGPPVLVIIWRFYLPETNHFQVMKAEREEKEAQYLESTGSGQKKPGALKAFLKDAGLAIRPNWFLFVYMVVLMSGLNSSSHGSQDFYPTFLQSQVNMTPTQVTVITVVGQIGALLGGTFVGYISTFTGRRLSMMVTCIFGGALVPAYVIPRNNSLIACAFFEQFFVGGAWGPIPVHLIELSPPALRSLIVGVTYQLGNLASSACATIQAVIGERFPLPPGPNGEARFDYGRVIGIFLGAVWAYMLVFLFVGPEMTQDERNEENALAAEYEQMRGRGVSLAEIGASRAKGIDVAKGRMNESVEEKGPSRYLEEA</sequence>
<feature type="transmembrane region" description="Helical" evidence="5">
    <location>
        <begin position="116"/>
        <end position="136"/>
    </location>
</feature>
<reference evidence="7" key="1">
    <citation type="journal article" date="2020" name="Stud. Mycol.">
        <title>101 Dothideomycetes genomes: a test case for predicting lifestyles and emergence of pathogens.</title>
        <authorList>
            <person name="Haridas S."/>
            <person name="Albert R."/>
            <person name="Binder M."/>
            <person name="Bloem J."/>
            <person name="Labutti K."/>
            <person name="Salamov A."/>
            <person name="Andreopoulos B."/>
            <person name="Baker S."/>
            <person name="Barry K."/>
            <person name="Bills G."/>
            <person name="Bluhm B."/>
            <person name="Cannon C."/>
            <person name="Castanera R."/>
            <person name="Culley D."/>
            <person name="Daum C."/>
            <person name="Ezra D."/>
            <person name="Gonzalez J."/>
            <person name="Henrissat B."/>
            <person name="Kuo A."/>
            <person name="Liang C."/>
            <person name="Lipzen A."/>
            <person name="Lutzoni F."/>
            <person name="Magnuson J."/>
            <person name="Mondo S."/>
            <person name="Nolan M."/>
            <person name="Ohm R."/>
            <person name="Pangilinan J."/>
            <person name="Park H.-J."/>
            <person name="Ramirez L."/>
            <person name="Alfaro M."/>
            <person name="Sun H."/>
            <person name="Tritt A."/>
            <person name="Yoshinaga Y."/>
            <person name="Zwiers L.-H."/>
            <person name="Turgeon B."/>
            <person name="Goodwin S."/>
            <person name="Spatafora J."/>
            <person name="Crous P."/>
            <person name="Grigoriev I."/>
        </authorList>
    </citation>
    <scope>NUCLEOTIDE SEQUENCE</scope>
    <source>
        <strain evidence="7">CBS 116435</strain>
    </source>
</reference>
<feature type="transmembrane region" description="Helical" evidence="5">
    <location>
        <begin position="142"/>
        <end position="162"/>
    </location>
</feature>